<dbReference type="EMBL" id="BARS01011926">
    <property type="protein sequence ID" value="GAF95257.1"/>
    <property type="molecule type" value="Genomic_DNA"/>
</dbReference>
<evidence type="ECO:0000313" key="1">
    <source>
        <dbReference type="EMBL" id="GAF95257.1"/>
    </source>
</evidence>
<accession>X0U4E0</accession>
<gene>
    <name evidence="1" type="ORF">S01H1_21494</name>
</gene>
<comment type="caution">
    <text evidence="1">The sequence shown here is derived from an EMBL/GenBank/DDBJ whole genome shotgun (WGS) entry which is preliminary data.</text>
</comment>
<feature type="non-terminal residue" evidence="1">
    <location>
        <position position="1"/>
    </location>
</feature>
<protein>
    <submittedName>
        <fullName evidence="1">Uncharacterized protein</fullName>
    </submittedName>
</protein>
<proteinExistence type="predicted"/>
<dbReference type="AlphaFoldDB" id="X0U4E0"/>
<organism evidence="1">
    <name type="scientific">marine sediment metagenome</name>
    <dbReference type="NCBI Taxonomy" id="412755"/>
    <lineage>
        <taxon>unclassified sequences</taxon>
        <taxon>metagenomes</taxon>
        <taxon>ecological metagenomes</taxon>
    </lineage>
</organism>
<reference evidence="1" key="1">
    <citation type="journal article" date="2014" name="Front. Microbiol.">
        <title>High frequency of phylogenetically diverse reductive dehalogenase-homologous genes in deep subseafloor sedimentary metagenomes.</title>
        <authorList>
            <person name="Kawai M."/>
            <person name="Futagami T."/>
            <person name="Toyoda A."/>
            <person name="Takaki Y."/>
            <person name="Nishi S."/>
            <person name="Hori S."/>
            <person name="Arai W."/>
            <person name="Tsubouchi T."/>
            <person name="Morono Y."/>
            <person name="Uchiyama I."/>
            <person name="Ito T."/>
            <person name="Fujiyama A."/>
            <person name="Inagaki F."/>
            <person name="Takami H."/>
        </authorList>
    </citation>
    <scope>NUCLEOTIDE SEQUENCE</scope>
    <source>
        <strain evidence="1">Expedition CK06-06</strain>
    </source>
</reference>
<name>X0U4E0_9ZZZZ</name>
<sequence>LAFWTGAAMLILADPTISSPLAGATTLVADSRPETDRPGRSGILNDNDEAVFRVTLSTGDQAIYIGRGEQPE</sequence>